<dbReference type="AlphaFoldDB" id="A0A812JGW1"/>
<gene>
    <name evidence="2" type="ORF">SPIL2461_LOCUS1975</name>
</gene>
<evidence type="ECO:0000313" key="2">
    <source>
        <dbReference type="EMBL" id="CAE7206190.1"/>
    </source>
</evidence>
<dbReference type="OrthoDB" id="411544at2759"/>
<accession>A0A812JGW1</accession>
<evidence type="ECO:0000313" key="3">
    <source>
        <dbReference type="Proteomes" id="UP000649617"/>
    </source>
</evidence>
<evidence type="ECO:0000256" key="1">
    <source>
        <dbReference type="SAM" id="MobiDB-lite"/>
    </source>
</evidence>
<sequence>ESPNWSGDLILYVTDSDNVRSWLTKRRPRNPFARLMICLVQRLEAEYNFSCHAVYIRTYHTEMADWISRTPVDEVTSSMMARGWAKVDCLEFWETLLIGATHTAMVLLGGDPLRQKARQLALPVSTLPAPLRDPDRLSPSSPAPNTAAAPVPDPTSAGAEESRTHPPARTEEPADSDEGLEEIVIEKERDEDGRYVYHPSFVDPGRDVLTAQDRADLAVLRETYDRIANSAVLEAEPAATAKGRGKRPRYPPGSLRPSAVTARADPKYQQDLDAGLTSQDAFKRHKSRFTALAARNESG</sequence>
<dbReference type="EMBL" id="CAJNIZ010002100">
    <property type="protein sequence ID" value="CAE7206190.1"/>
    <property type="molecule type" value="Genomic_DNA"/>
</dbReference>
<feature type="compositionally biased region" description="Basic and acidic residues" evidence="1">
    <location>
        <begin position="160"/>
        <end position="172"/>
    </location>
</feature>
<feature type="region of interest" description="Disordered" evidence="1">
    <location>
        <begin position="233"/>
        <end position="268"/>
    </location>
</feature>
<feature type="region of interest" description="Disordered" evidence="1">
    <location>
        <begin position="125"/>
        <end position="181"/>
    </location>
</feature>
<reference evidence="2" key="1">
    <citation type="submission" date="2021-02" db="EMBL/GenBank/DDBJ databases">
        <authorList>
            <person name="Dougan E. K."/>
            <person name="Rhodes N."/>
            <person name="Thang M."/>
            <person name="Chan C."/>
        </authorList>
    </citation>
    <scope>NUCLEOTIDE SEQUENCE</scope>
</reference>
<keyword evidence="3" id="KW-1185">Reference proteome</keyword>
<proteinExistence type="predicted"/>
<feature type="compositionally biased region" description="Low complexity" evidence="1">
    <location>
        <begin position="138"/>
        <end position="150"/>
    </location>
</feature>
<dbReference type="Proteomes" id="UP000649617">
    <property type="component" value="Unassembled WGS sequence"/>
</dbReference>
<protein>
    <submittedName>
        <fullName evidence="2">Uncharacterized protein</fullName>
    </submittedName>
</protein>
<organism evidence="2 3">
    <name type="scientific">Symbiodinium pilosum</name>
    <name type="common">Dinoflagellate</name>
    <dbReference type="NCBI Taxonomy" id="2952"/>
    <lineage>
        <taxon>Eukaryota</taxon>
        <taxon>Sar</taxon>
        <taxon>Alveolata</taxon>
        <taxon>Dinophyceae</taxon>
        <taxon>Suessiales</taxon>
        <taxon>Symbiodiniaceae</taxon>
        <taxon>Symbiodinium</taxon>
    </lineage>
</organism>
<feature type="non-terminal residue" evidence="2">
    <location>
        <position position="1"/>
    </location>
</feature>
<comment type="caution">
    <text evidence="2">The sequence shown here is derived from an EMBL/GenBank/DDBJ whole genome shotgun (WGS) entry which is preliminary data.</text>
</comment>
<name>A0A812JGW1_SYMPI</name>